<dbReference type="PANTHER" id="PTHR24221:SF654">
    <property type="entry name" value="ATP-BINDING CASSETTE SUB-FAMILY B MEMBER 6"/>
    <property type="match status" value="1"/>
</dbReference>
<comment type="subcellular location">
    <subcellularLocation>
        <location evidence="1">Cell membrane</location>
        <topology evidence="1">Multi-pass membrane protein</topology>
    </subcellularLocation>
</comment>
<gene>
    <name evidence="10" type="ORF">SAMN04488042_1011112</name>
</gene>
<proteinExistence type="predicted"/>
<dbReference type="InterPro" id="IPR003593">
    <property type="entry name" value="AAA+_ATPase"/>
</dbReference>
<dbReference type="GO" id="GO:0016887">
    <property type="term" value="F:ATP hydrolysis activity"/>
    <property type="evidence" value="ECO:0007669"/>
    <property type="project" value="InterPro"/>
</dbReference>
<dbReference type="Proteomes" id="UP000199144">
    <property type="component" value="Unassembled WGS sequence"/>
</dbReference>
<dbReference type="InterPro" id="IPR027417">
    <property type="entry name" value="P-loop_NTPase"/>
</dbReference>
<feature type="transmembrane region" description="Helical" evidence="7">
    <location>
        <begin position="160"/>
        <end position="180"/>
    </location>
</feature>
<protein>
    <submittedName>
        <fullName evidence="10">Putative ATP-binding cassette transporter</fullName>
    </submittedName>
</protein>
<evidence type="ECO:0000256" key="4">
    <source>
        <dbReference type="ARBA" id="ARBA00022840"/>
    </source>
</evidence>
<dbReference type="SUPFAM" id="SSF52540">
    <property type="entry name" value="P-loop containing nucleoside triphosphate hydrolases"/>
    <property type="match status" value="1"/>
</dbReference>
<dbReference type="SMART" id="SM00382">
    <property type="entry name" value="AAA"/>
    <property type="match status" value="1"/>
</dbReference>
<dbReference type="InterPro" id="IPR011527">
    <property type="entry name" value="ABC1_TM_dom"/>
</dbReference>
<dbReference type="PROSITE" id="PS50929">
    <property type="entry name" value="ABC_TM1F"/>
    <property type="match status" value="1"/>
</dbReference>
<feature type="domain" description="ABC transmembrane type-1" evidence="9">
    <location>
        <begin position="71"/>
        <end position="329"/>
    </location>
</feature>
<dbReference type="Gene3D" id="1.20.1560.10">
    <property type="entry name" value="ABC transporter type 1, transmembrane domain"/>
    <property type="match status" value="1"/>
</dbReference>
<dbReference type="GO" id="GO:0005886">
    <property type="term" value="C:plasma membrane"/>
    <property type="evidence" value="ECO:0007669"/>
    <property type="project" value="UniProtKB-SubCell"/>
</dbReference>
<evidence type="ECO:0000259" key="8">
    <source>
        <dbReference type="PROSITE" id="PS50893"/>
    </source>
</evidence>
<reference evidence="10 11" key="1">
    <citation type="submission" date="2016-10" db="EMBL/GenBank/DDBJ databases">
        <authorList>
            <person name="de Groot N.N."/>
        </authorList>
    </citation>
    <scope>NUCLEOTIDE SEQUENCE [LARGE SCALE GENOMIC DNA]</scope>
    <source>
        <strain evidence="10 11">DSM 15283</strain>
    </source>
</reference>
<dbReference type="InterPro" id="IPR017871">
    <property type="entry name" value="ABC_transporter-like_CS"/>
</dbReference>
<feature type="transmembrane region" description="Helical" evidence="7">
    <location>
        <begin position="275"/>
        <end position="296"/>
    </location>
</feature>
<keyword evidence="2 7" id="KW-0812">Transmembrane</keyword>
<dbReference type="PROSITE" id="PS00211">
    <property type="entry name" value="ABC_TRANSPORTER_1"/>
    <property type="match status" value="1"/>
</dbReference>
<feature type="transmembrane region" description="Helical" evidence="7">
    <location>
        <begin position="42"/>
        <end position="66"/>
    </location>
</feature>
<evidence type="ECO:0000259" key="9">
    <source>
        <dbReference type="PROSITE" id="PS50929"/>
    </source>
</evidence>
<keyword evidence="5 7" id="KW-1133">Transmembrane helix</keyword>
<dbReference type="InterPro" id="IPR003439">
    <property type="entry name" value="ABC_transporter-like_ATP-bd"/>
</dbReference>
<feature type="transmembrane region" description="Helical" evidence="7">
    <location>
        <begin position="186"/>
        <end position="206"/>
    </location>
</feature>
<dbReference type="GO" id="GO:0005524">
    <property type="term" value="F:ATP binding"/>
    <property type="evidence" value="ECO:0007669"/>
    <property type="project" value="UniProtKB-KW"/>
</dbReference>
<evidence type="ECO:0000256" key="6">
    <source>
        <dbReference type="ARBA" id="ARBA00023136"/>
    </source>
</evidence>
<evidence type="ECO:0000256" key="5">
    <source>
        <dbReference type="ARBA" id="ARBA00022989"/>
    </source>
</evidence>
<dbReference type="Pfam" id="PF00664">
    <property type="entry name" value="ABC_membrane"/>
    <property type="match status" value="1"/>
</dbReference>
<evidence type="ECO:0000313" key="11">
    <source>
        <dbReference type="Proteomes" id="UP000199144"/>
    </source>
</evidence>
<evidence type="ECO:0000313" key="10">
    <source>
        <dbReference type="EMBL" id="SFL68399.1"/>
    </source>
</evidence>
<evidence type="ECO:0000256" key="3">
    <source>
        <dbReference type="ARBA" id="ARBA00022741"/>
    </source>
</evidence>
<dbReference type="InterPro" id="IPR036640">
    <property type="entry name" value="ABC1_TM_sf"/>
</dbReference>
<organism evidence="10 11">
    <name type="scientific">Shimia aestuarii</name>
    <dbReference type="NCBI Taxonomy" id="254406"/>
    <lineage>
        <taxon>Bacteria</taxon>
        <taxon>Pseudomonadati</taxon>
        <taxon>Pseudomonadota</taxon>
        <taxon>Alphaproteobacteria</taxon>
        <taxon>Rhodobacterales</taxon>
        <taxon>Roseobacteraceae</taxon>
    </lineage>
</organism>
<evidence type="ECO:0000256" key="2">
    <source>
        <dbReference type="ARBA" id="ARBA00022692"/>
    </source>
</evidence>
<keyword evidence="6 7" id="KW-0472">Membrane</keyword>
<dbReference type="SUPFAM" id="SSF90123">
    <property type="entry name" value="ABC transporter transmembrane region"/>
    <property type="match status" value="1"/>
</dbReference>
<dbReference type="GO" id="GO:0015833">
    <property type="term" value="P:peptide transport"/>
    <property type="evidence" value="ECO:0007669"/>
    <property type="project" value="InterPro"/>
</dbReference>
<dbReference type="EMBL" id="FOTQ01000001">
    <property type="protein sequence ID" value="SFL68399.1"/>
    <property type="molecule type" value="Genomic_DNA"/>
</dbReference>
<name>A0A1I4JPD3_9RHOB</name>
<dbReference type="STRING" id="254406.SAMN04488042_1011112"/>
<feature type="domain" description="ABC transporter" evidence="8">
    <location>
        <begin position="365"/>
        <end position="585"/>
    </location>
</feature>
<keyword evidence="11" id="KW-1185">Reference proteome</keyword>
<dbReference type="GO" id="GO:0140359">
    <property type="term" value="F:ABC-type transporter activity"/>
    <property type="evidence" value="ECO:0007669"/>
    <property type="project" value="InterPro"/>
</dbReference>
<dbReference type="Gene3D" id="3.40.50.300">
    <property type="entry name" value="P-loop containing nucleotide triphosphate hydrolases"/>
    <property type="match status" value="1"/>
</dbReference>
<dbReference type="PANTHER" id="PTHR24221">
    <property type="entry name" value="ATP-BINDING CASSETTE SUB-FAMILY B"/>
    <property type="match status" value="1"/>
</dbReference>
<evidence type="ECO:0000256" key="1">
    <source>
        <dbReference type="ARBA" id="ARBA00004651"/>
    </source>
</evidence>
<dbReference type="NCBIfam" id="TIGR01194">
    <property type="entry name" value="cyc_pep_trnsptr"/>
    <property type="match status" value="1"/>
</dbReference>
<dbReference type="PROSITE" id="PS50893">
    <property type="entry name" value="ABC_TRANSPORTER_2"/>
    <property type="match status" value="1"/>
</dbReference>
<dbReference type="Pfam" id="PF00005">
    <property type="entry name" value="ABC_tran"/>
    <property type="match status" value="1"/>
</dbReference>
<evidence type="ECO:0000256" key="7">
    <source>
        <dbReference type="SAM" id="Phobius"/>
    </source>
</evidence>
<feature type="transmembrane region" description="Helical" evidence="7">
    <location>
        <begin position="86"/>
        <end position="106"/>
    </location>
</feature>
<keyword evidence="4 10" id="KW-0067">ATP-binding</keyword>
<sequence length="585" mass="64402">MAGKPDSVPAMTSEGNVSIELRKIPGPEERGLKALFRRRMTVIRFLTVTSGVARDPIVLLTLLASISRSGMIFAINETAQNFDEGFGWSIWLLIVSALTMLVASYYQRLRAFGIITRIMARLRMRMAHQLLRANVDFLSSSPRGEVYSAATREVGELSGAVINVIEAIEAVVVLLIAVPYLFYVSWAAGLAAVFAVVIGIAGYLLLDLPARRHNASASQTFANYCDRIGDMLSGWRELRQRQTRREAIEGVTMQAISDNVDSHRKSETLYSASTLVGQSAIVLLLCFVVIAIPLLQGGDTTTMFQVLTIVFLTNGPIEQMFNMMPRLSRAENAYYKIQNVEERLSAAQSNVLFGGGAVPDRFERIELRDVQATIREPGKPDAEPFHLGPVNLAFEPGETVFICGGNGSGKTTLLSLITGLRHPDKGEILLDGQALDDETTSGYRELFCGVFSGFHLFDRAYGMDEGELAELDRRITQLGLSERVKLREDRFSSTSLSAGQSRRLALAVALAEQRPIIVLDEFAADQDPANRAFFYDVLVPELAATGQLVLAITHDDHQFGKCDRLIKMEGGRVVSDERQTRKAAS</sequence>
<dbReference type="GO" id="GO:0034040">
    <property type="term" value="F:ATPase-coupled lipid transmembrane transporter activity"/>
    <property type="evidence" value="ECO:0007669"/>
    <property type="project" value="TreeGrafter"/>
</dbReference>
<keyword evidence="3" id="KW-0547">Nucleotide-binding</keyword>
<dbReference type="InterPro" id="IPR005898">
    <property type="entry name" value="Cyc_pep_transpt_SyrD/YojI"/>
</dbReference>
<dbReference type="InterPro" id="IPR039421">
    <property type="entry name" value="Type_1_exporter"/>
</dbReference>
<accession>A0A1I4JPD3</accession>
<dbReference type="AlphaFoldDB" id="A0A1I4JPD3"/>
<dbReference type="GO" id="GO:1904680">
    <property type="term" value="F:peptide transmembrane transporter activity"/>
    <property type="evidence" value="ECO:0007669"/>
    <property type="project" value="InterPro"/>
</dbReference>
<dbReference type="RefSeq" id="WP_165610006.1">
    <property type="nucleotide sequence ID" value="NZ_FOTQ01000001.1"/>
</dbReference>